<comment type="caution">
    <text evidence="1">The sequence shown here is derived from an EMBL/GenBank/DDBJ whole genome shotgun (WGS) entry which is preliminary data.</text>
</comment>
<evidence type="ECO:0000313" key="2">
    <source>
        <dbReference type="Proteomes" id="UP000775213"/>
    </source>
</evidence>
<reference evidence="1 2" key="1">
    <citation type="journal article" date="2021" name="Hortic Res">
        <title>Chromosome-scale assembly of the Dendrobium chrysotoxum genome enhances the understanding of orchid evolution.</title>
        <authorList>
            <person name="Zhang Y."/>
            <person name="Zhang G.Q."/>
            <person name="Zhang D."/>
            <person name="Liu X.D."/>
            <person name="Xu X.Y."/>
            <person name="Sun W.H."/>
            <person name="Yu X."/>
            <person name="Zhu X."/>
            <person name="Wang Z.W."/>
            <person name="Zhao X."/>
            <person name="Zhong W.Y."/>
            <person name="Chen H."/>
            <person name="Yin W.L."/>
            <person name="Huang T."/>
            <person name="Niu S.C."/>
            <person name="Liu Z.J."/>
        </authorList>
    </citation>
    <scope>NUCLEOTIDE SEQUENCE [LARGE SCALE GENOMIC DNA]</scope>
    <source>
        <strain evidence="1">Lindl</strain>
    </source>
</reference>
<dbReference type="AlphaFoldDB" id="A0AAV7GD93"/>
<protein>
    <submittedName>
        <fullName evidence="1">Uncharacterized protein</fullName>
    </submittedName>
</protein>
<gene>
    <name evidence="1" type="ORF">IEQ34_018027</name>
</gene>
<sequence>MFYWSFHAHPTPSHPYRLPYKYIPILLRYAPIIVELGPCCYPEYMPSILFPGLERKLSKEENEIFYKEIDERLMRLISDDDEEEELMRKNGAPPLSINGEEPQLFPRSDSFVDASCYGSFDAGLRKWQVPFGCGFSGMERKLSKEDNEIFYMEIEERLMRLISDDDDEGEELKRKNGAPPLSINVEEPQLFPRSDSFVDASCHESFDMGIMRQWQAPFGCWNCQRSAWLTYELDKVRRSALASGRKGTGVFIPRYKSA</sequence>
<name>A0AAV7GD93_DENCH</name>
<organism evidence="1 2">
    <name type="scientific">Dendrobium chrysotoxum</name>
    <name type="common">Orchid</name>
    <dbReference type="NCBI Taxonomy" id="161865"/>
    <lineage>
        <taxon>Eukaryota</taxon>
        <taxon>Viridiplantae</taxon>
        <taxon>Streptophyta</taxon>
        <taxon>Embryophyta</taxon>
        <taxon>Tracheophyta</taxon>
        <taxon>Spermatophyta</taxon>
        <taxon>Magnoliopsida</taxon>
        <taxon>Liliopsida</taxon>
        <taxon>Asparagales</taxon>
        <taxon>Orchidaceae</taxon>
        <taxon>Epidendroideae</taxon>
        <taxon>Malaxideae</taxon>
        <taxon>Dendrobiinae</taxon>
        <taxon>Dendrobium</taxon>
    </lineage>
</organism>
<evidence type="ECO:0000313" key="1">
    <source>
        <dbReference type="EMBL" id="KAH0453703.1"/>
    </source>
</evidence>
<accession>A0AAV7GD93</accession>
<keyword evidence="2" id="KW-1185">Reference proteome</keyword>
<dbReference type="EMBL" id="JAGFBR010000016">
    <property type="protein sequence ID" value="KAH0453703.1"/>
    <property type="molecule type" value="Genomic_DNA"/>
</dbReference>
<proteinExistence type="predicted"/>
<dbReference type="PANTHER" id="PTHR34956:SF2">
    <property type="entry name" value="OS05G0397300 PROTEIN"/>
    <property type="match status" value="1"/>
</dbReference>
<dbReference type="PANTHER" id="PTHR34956">
    <property type="entry name" value="OS05G0397300 PROTEIN"/>
    <property type="match status" value="1"/>
</dbReference>
<dbReference type="Proteomes" id="UP000775213">
    <property type="component" value="Unassembled WGS sequence"/>
</dbReference>